<accession>A0A165DWV2</accession>
<protein>
    <recommendedName>
        <fullName evidence="3">F-box domain-containing protein</fullName>
    </recommendedName>
</protein>
<dbReference type="EMBL" id="KV424031">
    <property type="protein sequence ID" value="KZT53705.1"/>
    <property type="molecule type" value="Genomic_DNA"/>
</dbReference>
<keyword evidence="2" id="KW-1185">Reference proteome</keyword>
<dbReference type="AlphaFoldDB" id="A0A165DWV2"/>
<dbReference type="Proteomes" id="UP000076842">
    <property type="component" value="Unassembled WGS sequence"/>
</dbReference>
<evidence type="ECO:0000313" key="1">
    <source>
        <dbReference type="EMBL" id="KZT53705.1"/>
    </source>
</evidence>
<dbReference type="SUPFAM" id="SSF52047">
    <property type="entry name" value="RNI-like"/>
    <property type="match status" value="1"/>
</dbReference>
<dbReference type="InterPro" id="IPR032675">
    <property type="entry name" value="LRR_dom_sf"/>
</dbReference>
<sequence>MDLQISIETQGLKSHHLNNASDFEKVLGQVIAGLPKLRSFTCTLWGRVPSVLCPLSMRETLSQLSISEAREDTLVPGQRFWSTERALYRGCFLHIRELQISGNLCLVDAVLPRLSVGAAAALEEMPLLQSLSIRSQESGAAPFTLTSAIRRLDQCRKLVHLDLDIGFDGGVSDAQIEMIALTWPKLVHLSIKHPEMRKYRLRNVHQDTTLTLHSFLHLASHCHALNYVNLPIRQVERMKPVDTTNLAPVRITMYLPSSVSYAHRRVALGYARAMWPKATLVHHLFY</sequence>
<dbReference type="InParanoid" id="A0A165DWV2"/>
<dbReference type="Gene3D" id="3.80.10.10">
    <property type="entry name" value="Ribonuclease Inhibitor"/>
    <property type="match status" value="1"/>
</dbReference>
<name>A0A165DWV2_9BASI</name>
<gene>
    <name evidence="1" type="ORF">CALCODRAFT_500857</name>
</gene>
<evidence type="ECO:0000313" key="2">
    <source>
        <dbReference type="Proteomes" id="UP000076842"/>
    </source>
</evidence>
<dbReference type="OrthoDB" id="2447803at2759"/>
<proteinExistence type="predicted"/>
<reference evidence="1 2" key="1">
    <citation type="journal article" date="2016" name="Mol. Biol. Evol.">
        <title>Comparative Genomics of Early-Diverging Mushroom-Forming Fungi Provides Insights into the Origins of Lignocellulose Decay Capabilities.</title>
        <authorList>
            <person name="Nagy L.G."/>
            <person name="Riley R."/>
            <person name="Tritt A."/>
            <person name="Adam C."/>
            <person name="Daum C."/>
            <person name="Floudas D."/>
            <person name="Sun H."/>
            <person name="Yadav J.S."/>
            <person name="Pangilinan J."/>
            <person name="Larsson K.H."/>
            <person name="Matsuura K."/>
            <person name="Barry K."/>
            <person name="Labutti K."/>
            <person name="Kuo R."/>
            <person name="Ohm R.A."/>
            <person name="Bhattacharya S.S."/>
            <person name="Shirouzu T."/>
            <person name="Yoshinaga Y."/>
            <person name="Martin F.M."/>
            <person name="Grigoriev I.V."/>
            <person name="Hibbett D.S."/>
        </authorList>
    </citation>
    <scope>NUCLEOTIDE SEQUENCE [LARGE SCALE GENOMIC DNA]</scope>
    <source>
        <strain evidence="1 2">HHB12733</strain>
    </source>
</reference>
<evidence type="ECO:0008006" key="3">
    <source>
        <dbReference type="Google" id="ProtNLM"/>
    </source>
</evidence>
<organism evidence="1 2">
    <name type="scientific">Calocera cornea HHB12733</name>
    <dbReference type="NCBI Taxonomy" id="1353952"/>
    <lineage>
        <taxon>Eukaryota</taxon>
        <taxon>Fungi</taxon>
        <taxon>Dikarya</taxon>
        <taxon>Basidiomycota</taxon>
        <taxon>Agaricomycotina</taxon>
        <taxon>Dacrymycetes</taxon>
        <taxon>Dacrymycetales</taxon>
        <taxon>Dacrymycetaceae</taxon>
        <taxon>Calocera</taxon>
    </lineage>
</organism>